<dbReference type="InterPro" id="IPR036291">
    <property type="entry name" value="NAD(P)-bd_dom_sf"/>
</dbReference>
<dbReference type="InterPro" id="IPR052718">
    <property type="entry name" value="NmrA-type_oxidoreductase"/>
</dbReference>
<dbReference type="PANTHER" id="PTHR47129:SF1">
    <property type="entry name" value="NMRA-LIKE DOMAIN-CONTAINING PROTEIN"/>
    <property type="match status" value="1"/>
</dbReference>
<dbReference type="Gene3D" id="3.90.25.10">
    <property type="entry name" value="UDP-galactose 4-epimerase, domain 1"/>
    <property type="match status" value="1"/>
</dbReference>
<dbReference type="PANTHER" id="PTHR47129">
    <property type="entry name" value="QUINONE OXIDOREDUCTASE 2"/>
    <property type="match status" value="1"/>
</dbReference>
<name>A0ABW0ZJG5_9ACTN</name>
<keyword evidence="3" id="KW-1185">Reference proteome</keyword>
<accession>A0ABW0ZJG5</accession>
<feature type="domain" description="NAD(P)-binding" evidence="1">
    <location>
        <begin position="7"/>
        <end position="185"/>
    </location>
</feature>
<dbReference type="Proteomes" id="UP001596072">
    <property type="component" value="Unassembled WGS sequence"/>
</dbReference>
<protein>
    <submittedName>
        <fullName evidence="2">NAD(P)H-binding protein</fullName>
    </submittedName>
</protein>
<dbReference type="InterPro" id="IPR016040">
    <property type="entry name" value="NAD(P)-bd_dom"/>
</dbReference>
<evidence type="ECO:0000313" key="2">
    <source>
        <dbReference type="EMBL" id="MFC5730502.1"/>
    </source>
</evidence>
<sequence length="289" mass="29531">MTIVVTGATGQLGRLVVESLLERGAPPADIVATGRAVDRIADLADRGVQVRQASYDDPASLAAAFAGADRVLLVSSDAVGQRLAQHQNAIDAAKAAGAELIAYTSIANADRGEMMLAKDHGATEQAVIASGLPYTLLRNGWYLENYAGQIPTYLEHGAVLGSAGQGRVSAATRADLADAAAAVLLTEQPRPVYELGGDTGFTLAELAAAVADASGREVTYQDLPAEQYTQILVGAGVPAPFAEVLADSDLGLGRGELEVTSGDLSALLGRPTTPMPEAVRVAVGALTGA</sequence>
<proteinExistence type="predicted"/>
<evidence type="ECO:0000259" key="1">
    <source>
        <dbReference type="Pfam" id="PF13460"/>
    </source>
</evidence>
<dbReference type="EMBL" id="JBHSNS010000009">
    <property type="protein sequence ID" value="MFC5730502.1"/>
    <property type="molecule type" value="Genomic_DNA"/>
</dbReference>
<organism evidence="2 3">
    <name type="scientific">Nocardioides vastitatis</name>
    <dbReference type="NCBI Taxonomy" id="2568655"/>
    <lineage>
        <taxon>Bacteria</taxon>
        <taxon>Bacillati</taxon>
        <taxon>Actinomycetota</taxon>
        <taxon>Actinomycetes</taxon>
        <taxon>Propionibacteriales</taxon>
        <taxon>Nocardioidaceae</taxon>
        <taxon>Nocardioides</taxon>
    </lineage>
</organism>
<dbReference type="Gene3D" id="3.40.50.720">
    <property type="entry name" value="NAD(P)-binding Rossmann-like Domain"/>
    <property type="match status" value="1"/>
</dbReference>
<dbReference type="SUPFAM" id="SSF51735">
    <property type="entry name" value="NAD(P)-binding Rossmann-fold domains"/>
    <property type="match status" value="1"/>
</dbReference>
<evidence type="ECO:0000313" key="3">
    <source>
        <dbReference type="Proteomes" id="UP001596072"/>
    </source>
</evidence>
<reference evidence="3" key="1">
    <citation type="journal article" date="2019" name="Int. J. Syst. Evol. Microbiol.">
        <title>The Global Catalogue of Microorganisms (GCM) 10K type strain sequencing project: providing services to taxonomists for standard genome sequencing and annotation.</title>
        <authorList>
            <consortium name="The Broad Institute Genomics Platform"/>
            <consortium name="The Broad Institute Genome Sequencing Center for Infectious Disease"/>
            <person name="Wu L."/>
            <person name="Ma J."/>
        </authorList>
    </citation>
    <scope>NUCLEOTIDE SEQUENCE [LARGE SCALE GENOMIC DNA]</scope>
    <source>
        <strain evidence="3">YIM 94188</strain>
    </source>
</reference>
<gene>
    <name evidence="2" type="ORF">ACFPQB_16395</name>
</gene>
<dbReference type="Pfam" id="PF13460">
    <property type="entry name" value="NAD_binding_10"/>
    <property type="match status" value="1"/>
</dbReference>
<comment type="caution">
    <text evidence="2">The sequence shown here is derived from an EMBL/GenBank/DDBJ whole genome shotgun (WGS) entry which is preliminary data.</text>
</comment>
<dbReference type="RefSeq" id="WP_136433745.1">
    <property type="nucleotide sequence ID" value="NZ_JBHSNS010000009.1"/>
</dbReference>